<evidence type="ECO:0000256" key="4">
    <source>
        <dbReference type="ARBA" id="ARBA00022989"/>
    </source>
</evidence>
<dbReference type="PROSITE" id="PS50216">
    <property type="entry name" value="DHHC"/>
    <property type="match status" value="1"/>
</dbReference>
<evidence type="ECO:0000256" key="7">
    <source>
        <dbReference type="RuleBase" id="RU079119"/>
    </source>
</evidence>
<dbReference type="GO" id="GO:0006612">
    <property type="term" value="P:protein targeting to membrane"/>
    <property type="evidence" value="ECO:0007669"/>
    <property type="project" value="TreeGrafter"/>
</dbReference>
<dbReference type="RefSeq" id="XP_068353718.1">
    <property type="nucleotide sequence ID" value="XM_068493986.1"/>
</dbReference>
<dbReference type="GO" id="GO:0005794">
    <property type="term" value="C:Golgi apparatus"/>
    <property type="evidence" value="ECO:0007669"/>
    <property type="project" value="TreeGrafter"/>
</dbReference>
<dbReference type="EMBL" id="MLAK01000949">
    <property type="protein sequence ID" value="OHT00582.1"/>
    <property type="molecule type" value="Genomic_DNA"/>
</dbReference>
<evidence type="ECO:0000259" key="8">
    <source>
        <dbReference type="Pfam" id="PF01529"/>
    </source>
</evidence>
<comment type="domain">
    <text evidence="7">The DHHC domain is required for palmitoyltransferase activity.</text>
</comment>
<comment type="caution">
    <text evidence="9">The sequence shown here is derived from an EMBL/GenBank/DDBJ whole genome shotgun (WGS) entry which is preliminary data.</text>
</comment>
<dbReference type="Pfam" id="PF01529">
    <property type="entry name" value="DHHC"/>
    <property type="match status" value="1"/>
</dbReference>
<organism evidence="9 10">
    <name type="scientific">Tritrichomonas foetus</name>
    <dbReference type="NCBI Taxonomy" id="1144522"/>
    <lineage>
        <taxon>Eukaryota</taxon>
        <taxon>Metamonada</taxon>
        <taxon>Parabasalia</taxon>
        <taxon>Tritrichomonadida</taxon>
        <taxon>Tritrichomonadidae</taxon>
        <taxon>Tritrichomonas</taxon>
    </lineage>
</organism>
<sequence>MIDIFNFNPGVHDPETTSQNQETVPSSSRWHFIFKPLDIWAFDHQPYLWRIGTVKFTLFPFYFCHTILLLACVYIHLKIKMYISPQNYYFLIVSAILSSLSYFRTHFTNPGILPWNWALTRQRVYSSDDLKYGTAATTQQIQWGKTHEWPVRSFFSGSAGFIILRADHFCFWIGQWIGLRNHRYFLQSLFHTSNFLLGFLITLIRVAWKTDYHWKNIYFFLFVGSSIFFGHHHLLNFFFLLRRAIKNRTFIDLSFSKLDNFYDRGIKNNLEEIFGPIYFFPLWFFPVKLPYMVDGFSYMRRELDMSDPVDREKILAADPPNNSLCGA</sequence>
<keyword evidence="4 7" id="KW-1133">Transmembrane helix</keyword>
<comment type="subcellular location">
    <subcellularLocation>
        <location evidence="1">Membrane</location>
        <topology evidence="1">Multi-pass membrane protein</topology>
    </subcellularLocation>
</comment>
<dbReference type="PANTHER" id="PTHR22883:SF147">
    <property type="entry name" value="PALMITOYLTRANSFERASE"/>
    <property type="match status" value="1"/>
</dbReference>
<dbReference type="VEuPathDB" id="TrichDB:TRFO_07924"/>
<dbReference type="InterPro" id="IPR001594">
    <property type="entry name" value="Palmitoyltrfase_DHHC"/>
</dbReference>
<proteinExistence type="inferred from homology"/>
<accession>A0A1J4JSU0</accession>
<dbReference type="AlphaFoldDB" id="A0A1J4JSU0"/>
<feature type="transmembrane region" description="Helical" evidence="7">
    <location>
        <begin position="88"/>
        <end position="107"/>
    </location>
</feature>
<dbReference type="EC" id="2.3.1.225" evidence="7"/>
<evidence type="ECO:0000256" key="2">
    <source>
        <dbReference type="ARBA" id="ARBA00022679"/>
    </source>
</evidence>
<evidence type="ECO:0000313" key="9">
    <source>
        <dbReference type="EMBL" id="OHT00582.1"/>
    </source>
</evidence>
<dbReference type="GeneID" id="94828690"/>
<dbReference type="PANTHER" id="PTHR22883">
    <property type="entry name" value="ZINC FINGER DHHC DOMAIN CONTAINING PROTEIN"/>
    <property type="match status" value="1"/>
</dbReference>
<keyword evidence="2 7" id="KW-0808">Transferase</keyword>
<keyword evidence="10" id="KW-1185">Reference proteome</keyword>
<dbReference type="GO" id="GO:0016020">
    <property type="term" value="C:membrane"/>
    <property type="evidence" value="ECO:0007669"/>
    <property type="project" value="UniProtKB-SubCell"/>
</dbReference>
<feature type="transmembrane region" description="Helical" evidence="7">
    <location>
        <begin position="184"/>
        <end position="205"/>
    </location>
</feature>
<dbReference type="GO" id="GO:0019706">
    <property type="term" value="F:protein-cysteine S-palmitoyltransferase activity"/>
    <property type="evidence" value="ECO:0007669"/>
    <property type="project" value="UniProtKB-EC"/>
</dbReference>
<protein>
    <recommendedName>
        <fullName evidence="7">Palmitoyltransferase</fullName>
        <ecNumber evidence="7">2.3.1.225</ecNumber>
    </recommendedName>
</protein>
<evidence type="ECO:0000256" key="1">
    <source>
        <dbReference type="ARBA" id="ARBA00004141"/>
    </source>
</evidence>
<comment type="similarity">
    <text evidence="7">Belongs to the DHHC palmitoyltransferase family.</text>
</comment>
<keyword evidence="6 7" id="KW-0012">Acyltransferase</keyword>
<evidence type="ECO:0000256" key="3">
    <source>
        <dbReference type="ARBA" id="ARBA00022692"/>
    </source>
</evidence>
<keyword evidence="3 7" id="KW-0812">Transmembrane</keyword>
<evidence type="ECO:0000256" key="6">
    <source>
        <dbReference type="ARBA" id="ARBA00023315"/>
    </source>
</evidence>
<gene>
    <name evidence="9" type="ORF">TRFO_07924</name>
</gene>
<comment type="catalytic activity">
    <reaction evidence="7">
        <text>L-cysteinyl-[protein] + hexadecanoyl-CoA = S-hexadecanoyl-L-cysteinyl-[protein] + CoA</text>
        <dbReference type="Rhea" id="RHEA:36683"/>
        <dbReference type="Rhea" id="RHEA-COMP:10131"/>
        <dbReference type="Rhea" id="RHEA-COMP:11032"/>
        <dbReference type="ChEBI" id="CHEBI:29950"/>
        <dbReference type="ChEBI" id="CHEBI:57287"/>
        <dbReference type="ChEBI" id="CHEBI:57379"/>
        <dbReference type="ChEBI" id="CHEBI:74151"/>
        <dbReference type="EC" id="2.3.1.225"/>
    </reaction>
</comment>
<reference evidence="9" key="1">
    <citation type="submission" date="2016-10" db="EMBL/GenBank/DDBJ databases">
        <authorList>
            <person name="Benchimol M."/>
            <person name="Almeida L.G."/>
            <person name="Vasconcelos A.T."/>
            <person name="Perreira-Neves A."/>
            <person name="Rosa I.A."/>
            <person name="Tasca T."/>
            <person name="Bogo M.R."/>
            <person name="de Souza W."/>
        </authorList>
    </citation>
    <scope>NUCLEOTIDE SEQUENCE [LARGE SCALE GENOMIC DNA]</scope>
    <source>
        <strain evidence="9">K</strain>
    </source>
</reference>
<dbReference type="InterPro" id="IPR039859">
    <property type="entry name" value="PFA4/ZDH16/20/ERF2-like"/>
</dbReference>
<dbReference type="Proteomes" id="UP000179807">
    <property type="component" value="Unassembled WGS sequence"/>
</dbReference>
<evidence type="ECO:0000313" key="10">
    <source>
        <dbReference type="Proteomes" id="UP000179807"/>
    </source>
</evidence>
<name>A0A1J4JSU0_9EUKA</name>
<feature type="transmembrane region" description="Helical" evidence="7">
    <location>
        <begin position="56"/>
        <end position="76"/>
    </location>
</feature>
<keyword evidence="5 7" id="KW-0472">Membrane</keyword>
<feature type="domain" description="Palmitoyltransferase DHHC" evidence="8">
    <location>
        <begin position="148"/>
        <end position="251"/>
    </location>
</feature>
<feature type="transmembrane region" description="Helical" evidence="7">
    <location>
        <begin position="153"/>
        <end position="172"/>
    </location>
</feature>
<evidence type="ECO:0000256" key="5">
    <source>
        <dbReference type="ARBA" id="ARBA00023136"/>
    </source>
</evidence>
<feature type="transmembrane region" description="Helical" evidence="7">
    <location>
        <begin position="217"/>
        <end position="241"/>
    </location>
</feature>
<dbReference type="GO" id="GO:0005783">
    <property type="term" value="C:endoplasmic reticulum"/>
    <property type="evidence" value="ECO:0007669"/>
    <property type="project" value="TreeGrafter"/>
</dbReference>
<dbReference type="OrthoDB" id="331948at2759"/>